<gene>
    <name evidence="2" type="ORF">TVAG_182590</name>
</gene>
<dbReference type="Proteomes" id="UP000001542">
    <property type="component" value="Unassembled WGS sequence"/>
</dbReference>
<protein>
    <submittedName>
        <fullName evidence="2">Uncharacterized protein</fullName>
    </submittedName>
</protein>
<evidence type="ECO:0000313" key="2">
    <source>
        <dbReference type="EMBL" id="EAY23023.1"/>
    </source>
</evidence>
<dbReference type="OrthoDB" id="10262248at2759"/>
<dbReference type="VEuPathDB" id="TrichDB:TVAGG3_0529030"/>
<dbReference type="EMBL" id="DS113180">
    <property type="protein sequence ID" value="EAY23023.1"/>
    <property type="molecule type" value="Genomic_DNA"/>
</dbReference>
<dbReference type="AlphaFoldDB" id="A2D8Z7"/>
<reference evidence="2" key="2">
    <citation type="journal article" date="2007" name="Science">
        <title>Draft genome sequence of the sexually transmitted pathogen Trichomonas vaginalis.</title>
        <authorList>
            <person name="Carlton J.M."/>
            <person name="Hirt R.P."/>
            <person name="Silva J.C."/>
            <person name="Delcher A.L."/>
            <person name="Schatz M."/>
            <person name="Zhao Q."/>
            <person name="Wortman J.R."/>
            <person name="Bidwell S.L."/>
            <person name="Alsmark U.C.M."/>
            <person name="Besteiro S."/>
            <person name="Sicheritz-Ponten T."/>
            <person name="Noel C.J."/>
            <person name="Dacks J.B."/>
            <person name="Foster P.G."/>
            <person name="Simillion C."/>
            <person name="Van de Peer Y."/>
            <person name="Miranda-Saavedra D."/>
            <person name="Barton G.J."/>
            <person name="Westrop G.D."/>
            <person name="Mueller S."/>
            <person name="Dessi D."/>
            <person name="Fiori P.L."/>
            <person name="Ren Q."/>
            <person name="Paulsen I."/>
            <person name="Zhang H."/>
            <person name="Bastida-Corcuera F.D."/>
            <person name="Simoes-Barbosa A."/>
            <person name="Brown M.T."/>
            <person name="Hayes R.D."/>
            <person name="Mukherjee M."/>
            <person name="Okumura C.Y."/>
            <person name="Schneider R."/>
            <person name="Smith A.J."/>
            <person name="Vanacova S."/>
            <person name="Villalvazo M."/>
            <person name="Haas B.J."/>
            <person name="Pertea M."/>
            <person name="Feldblyum T.V."/>
            <person name="Utterback T.R."/>
            <person name="Shu C.L."/>
            <person name="Osoegawa K."/>
            <person name="de Jong P.J."/>
            <person name="Hrdy I."/>
            <person name="Horvathova L."/>
            <person name="Zubacova Z."/>
            <person name="Dolezal P."/>
            <person name="Malik S.B."/>
            <person name="Logsdon J.M. Jr."/>
            <person name="Henze K."/>
            <person name="Gupta A."/>
            <person name="Wang C.C."/>
            <person name="Dunne R.L."/>
            <person name="Upcroft J.A."/>
            <person name="Upcroft P."/>
            <person name="White O."/>
            <person name="Salzberg S.L."/>
            <person name="Tang P."/>
            <person name="Chiu C.-H."/>
            <person name="Lee Y.-S."/>
            <person name="Embley T.M."/>
            <person name="Coombs G.H."/>
            <person name="Mottram J.C."/>
            <person name="Tachezy J."/>
            <person name="Fraser-Liggett C.M."/>
            <person name="Johnson P.J."/>
        </authorList>
    </citation>
    <scope>NUCLEOTIDE SEQUENCE [LARGE SCALE GENOMIC DNA]</scope>
    <source>
        <strain evidence="2">G3</strain>
    </source>
</reference>
<name>A2D8Z7_TRIV3</name>
<keyword evidence="3" id="KW-1185">Reference proteome</keyword>
<feature type="region of interest" description="Disordered" evidence="1">
    <location>
        <begin position="236"/>
        <end position="258"/>
    </location>
</feature>
<dbReference type="RefSeq" id="XP_001584009.1">
    <property type="nucleotide sequence ID" value="XM_001583959.1"/>
</dbReference>
<dbReference type="VEuPathDB" id="TrichDB:TVAG_182590"/>
<dbReference type="SMR" id="A2D8Z7"/>
<reference evidence="2" key="1">
    <citation type="submission" date="2006-10" db="EMBL/GenBank/DDBJ databases">
        <authorList>
            <person name="Amadeo P."/>
            <person name="Zhao Q."/>
            <person name="Wortman J."/>
            <person name="Fraser-Liggett C."/>
            <person name="Carlton J."/>
        </authorList>
    </citation>
    <scope>NUCLEOTIDE SEQUENCE</scope>
    <source>
        <strain evidence="2">G3</strain>
    </source>
</reference>
<evidence type="ECO:0000256" key="1">
    <source>
        <dbReference type="SAM" id="MobiDB-lite"/>
    </source>
</evidence>
<sequence>MSSAPHKDIIDAVFKEDYLPAAYRWVNAMQPEVLNLFERVFKRLSVDEGETGDLEKVKQKTTLTASRYTIPEWKQLPINEVEKNVEDRDSVDALLRKPTESNLTYTNFTNDQRKVCRAVPTRTRDSDKSQINSTENSPAYISRWAERNMKTTYIVDYCSGQTGSTIKNQTVMQQVLVYSKGVLNDKAMERAQKYIDVDPNWTRSFREMCRSLTQSADSTAYRTAHTIVKKPAPGERYVHPKWRDPIPTVSQGEKRAPESYWKSEEKTAYVPLKKPEETFKAASQHKACYSCPFDHTPLTENTLTTTMRGDYPDYLANKDDHPLYFQDMKVVIPPGTAAVGEVIGKGGVRGY</sequence>
<dbReference type="KEGG" id="tva:5468582"/>
<organism evidence="2 3">
    <name type="scientific">Trichomonas vaginalis (strain ATCC PRA-98 / G3)</name>
    <dbReference type="NCBI Taxonomy" id="412133"/>
    <lineage>
        <taxon>Eukaryota</taxon>
        <taxon>Metamonada</taxon>
        <taxon>Parabasalia</taxon>
        <taxon>Trichomonadida</taxon>
        <taxon>Trichomonadidae</taxon>
        <taxon>Trichomonas</taxon>
    </lineage>
</organism>
<proteinExistence type="predicted"/>
<accession>A2D8Z7</accession>
<dbReference type="InParanoid" id="A2D8Z7"/>
<evidence type="ECO:0000313" key="3">
    <source>
        <dbReference type="Proteomes" id="UP000001542"/>
    </source>
</evidence>